<dbReference type="EMBL" id="REGN01005208">
    <property type="protein sequence ID" value="RNA14343.1"/>
    <property type="molecule type" value="Genomic_DNA"/>
</dbReference>
<comment type="caution">
    <text evidence="1">The sequence shown here is derived from an EMBL/GenBank/DDBJ whole genome shotgun (WGS) entry which is preliminary data.</text>
</comment>
<reference evidence="1 2" key="1">
    <citation type="journal article" date="2018" name="Sci. Rep.">
        <title>Genomic signatures of local adaptation to the degree of environmental predictability in rotifers.</title>
        <authorList>
            <person name="Franch-Gras L."/>
            <person name="Hahn C."/>
            <person name="Garcia-Roger E.M."/>
            <person name="Carmona M.J."/>
            <person name="Serra M."/>
            <person name="Gomez A."/>
        </authorList>
    </citation>
    <scope>NUCLEOTIDE SEQUENCE [LARGE SCALE GENOMIC DNA]</scope>
    <source>
        <strain evidence="1">HYR1</strain>
    </source>
</reference>
<organism evidence="1 2">
    <name type="scientific">Brachionus plicatilis</name>
    <name type="common">Marine rotifer</name>
    <name type="synonym">Brachionus muelleri</name>
    <dbReference type="NCBI Taxonomy" id="10195"/>
    <lineage>
        <taxon>Eukaryota</taxon>
        <taxon>Metazoa</taxon>
        <taxon>Spiralia</taxon>
        <taxon>Gnathifera</taxon>
        <taxon>Rotifera</taxon>
        <taxon>Eurotatoria</taxon>
        <taxon>Monogononta</taxon>
        <taxon>Pseudotrocha</taxon>
        <taxon>Ploima</taxon>
        <taxon>Brachionidae</taxon>
        <taxon>Brachionus</taxon>
    </lineage>
</organism>
<gene>
    <name evidence="1" type="ORF">BpHYR1_011286</name>
</gene>
<proteinExistence type="predicted"/>
<evidence type="ECO:0000313" key="2">
    <source>
        <dbReference type="Proteomes" id="UP000276133"/>
    </source>
</evidence>
<protein>
    <submittedName>
        <fullName evidence="1">Uncharacterized protein</fullName>
    </submittedName>
</protein>
<evidence type="ECO:0000313" key="1">
    <source>
        <dbReference type="EMBL" id="RNA14343.1"/>
    </source>
</evidence>
<name>A0A3M7QST9_BRAPC</name>
<keyword evidence="2" id="KW-1185">Reference proteome</keyword>
<dbReference type="Proteomes" id="UP000276133">
    <property type="component" value="Unassembled WGS sequence"/>
</dbReference>
<dbReference type="AlphaFoldDB" id="A0A3M7QST9"/>
<accession>A0A3M7QST9</accession>
<sequence>MDSLQELNFYCKFIENIDKITDLKKIETRSKMKQDKRAILNFQNIEFNHLASHGCELIEFLLRSP</sequence>